<dbReference type="InterPro" id="IPR001278">
    <property type="entry name" value="Arg-tRNA-ligase"/>
</dbReference>
<dbReference type="GO" id="GO:0004814">
    <property type="term" value="F:arginine-tRNA ligase activity"/>
    <property type="evidence" value="ECO:0007669"/>
    <property type="project" value="UniProtKB-EC"/>
</dbReference>
<accession>A0A3B1DBF5</accession>
<dbReference type="Gene3D" id="3.40.50.620">
    <property type="entry name" value="HUPs"/>
    <property type="match status" value="1"/>
</dbReference>
<evidence type="ECO:0000259" key="5">
    <source>
        <dbReference type="SMART" id="SM01016"/>
    </source>
</evidence>
<dbReference type="SUPFAM" id="SSF52374">
    <property type="entry name" value="Nucleotidylyl transferase"/>
    <property type="match status" value="1"/>
</dbReference>
<dbReference type="GO" id="GO:0006420">
    <property type="term" value="P:arginyl-tRNA aminoacylation"/>
    <property type="evidence" value="ECO:0007669"/>
    <property type="project" value="InterPro"/>
</dbReference>
<dbReference type="EC" id="6.1.1.19" evidence="6"/>
<dbReference type="PANTHER" id="PTHR11956">
    <property type="entry name" value="ARGINYL-TRNA SYNTHETASE"/>
    <property type="match status" value="1"/>
</dbReference>
<keyword evidence="4 6" id="KW-0030">Aminoacyl-tRNA synthetase</keyword>
<feature type="non-terminal residue" evidence="6">
    <location>
        <position position="164"/>
    </location>
</feature>
<dbReference type="AlphaFoldDB" id="A0A3B1DBF5"/>
<sequence length="164" mass="18024">MDIRQYINSAIQKLGAEVPFVELEVPRIAQHGDLSTPVAMVLAKRLKKAPRVIAEELASILGAETPFERVEVAGPGFLNFTFKRQFLYGELQALLNNPSRYLRKNLGQGQRVQVEFVSANPTGPLHLGHGRGAAVGAALANLLARAGYDVEREFYVNDAGRQVR</sequence>
<keyword evidence="2" id="KW-0547">Nucleotide-binding</keyword>
<dbReference type="PRINTS" id="PR01038">
    <property type="entry name" value="TRNASYNTHARG"/>
</dbReference>
<organism evidence="6">
    <name type="scientific">hydrothermal vent metagenome</name>
    <dbReference type="NCBI Taxonomy" id="652676"/>
    <lineage>
        <taxon>unclassified sequences</taxon>
        <taxon>metagenomes</taxon>
        <taxon>ecological metagenomes</taxon>
    </lineage>
</organism>
<dbReference type="Pfam" id="PF00750">
    <property type="entry name" value="tRNA-synt_1d"/>
    <property type="match status" value="1"/>
</dbReference>
<evidence type="ECO:0000256" key="3">
    <source>
        <dbReference type="ARBA" id="ARBA00022840"/>
    </source>
</evidence>
<name>A0A3B1DBF5_9ZZZZ</name>
<dbReference type="Gene3D" id="3.30.1360.70">
    <property type="entry name" value="Arginyl tRNA synthetase N-terminal domain"/>
    <property type="match status" value="1"/>
</dbReference>
<gene>
    <name evidence="6" type="ORF">MNBD_NITROSPIRAE03-146</name>
</gene>
<reference evidence="6" key="1">
    <citation type="submission" date="2018-06" db="EMBL/GenBank/DDBJ databases">
        <authorList>
            <person name="Zhirakovskaya E."/>
        </authorList>
    </citation>
    <scope>NUCLEOTIDE SEQUENCE</scope>
</reference>
<keyword evidence="1 6" id="KW-0436">Ligase</keyword>
<dbReference type="InterPro" id="IPR001412">
    <property type="entry name" value="aa-tRNA-synth_I_CS"/>
</dbReference>
<feature type="domain" description="Arginyl tRNA synthetase N-terminal" evidence="5">
    <location>
        <begin position="1"/>
        <end position="82"/>
    </location>
</feature>
<evidence type="ECO:0000256" key="1">
    <source>
        <dbReference type="ARBA" id="ARBA00022598"/>
    </source>
</evidence>
<dbReference type="SMART" id="SM01016">
    <property type="entry name" value="Arg_tRNA_synt_N"/>
    <property type="match status" value="1"/>
</dbReference>
<dbReference type="InterPro" id="IPR036695">
    <property type="entry name" value="Arg-tRNA-synth_N_sf"/>
</dbReference>
<evidence type="ECO:0000313" key="6">
    <source>
        <dbReference type="EMBL" id="VAX33318.1"/>
    </source>
</evidence>
<dbReference type="InterPro" id="IPR035684">
    <property type="entry name" value="ArgRS_core"/>
</dbReference>
<dbReference type="PROSITE" id="PS00178">
    <property type="entry name" value="AA_TRNA_LIGASE_I"/>
    <property type="match status" value="1"/>
</dbReference>
<dbReference type="GO" id="GO:0005737">
    <property type="term" value="C:cytoplasm"/>
    <property type="evidence" value="ECO:0007669"/>
    <property type="project" value="InterPro"/>
</dbReference>
<dbReference type="SUPFAM" id="SSF55190">
    <property type="entry name" value="Arginyl-tRNA synthetase (ArgRS), N-terminal 'additional' domain"/>
    <property type="match status" value="1"/>
</dbReference>
<dbReference type="EMBL" id="UOGI01000173">
    <property type="protein sequence ID" value="VAX33318.1"/>
    <property type="molecule type" value="Genomic_DNA"/>
</dbReference>
<protein>
    <submittedName>
        <fullName evidence="6">Arginyl-tRNA synthetase</fullName>
        <ecNumber evidence="6">6.1.1.19</ecNumber>
    </submittedName>
</protein>
<evidence type="ECO:0000256" key="4">
    <source>
        <dbReference type="ARBA" id="ARBA00023146"/>
    </source>
</evidence>
<dbReference type="Pfam" id="PF03485">
    <property type="entry name" value="Arg_tRNA_synt_N"/>
    <property type="match status" value="1"/>
</dbReference>
<proteinExistence type="predicted"/>
<dbReference type="InterPro" id="IPR014729">
    <property type="entry name" value="Rossmann-like_a/b/a_fold"/>
</dbReference>
<evidence type="ECO:0000256" key="2">
    <source>
        <dbReference type="ARBA" id="ARBA00022741"/>
    </source>
</evidence>
<keyword evidence="3" id="KW-0067">ATP-binding</keyword>
<dbReference type="InterPro" id="IPR005148">
    <property type="entry name" value="Arg-tRNA-synth_N"/>
</dbReference>
<dbReference type="PANTHER" id="PTHR11956:SF5">
    <property type="entry name" value="ARGININE--TRNA LIGASE, CYTOPLASMIC"/>
    <property type="match status" value="1"/>
</dbReference>
<dbReference type="GO" id="GO:0005524">
    <property type="term" value="F:ATP binding"/>
    <property type="evidence" value="ECO:0007669"/>
    <property type="project" value="UniProtKB-KW"/>
</dbReference>